<dbReference type="RefSeq" id="WP_344639634.1">
    <property type="nucleotide sequence ID" value="NZ_BAAATR010000034.1"/>
</dbReference>
<accession>A0ABP5RLX0</accession>
<feature type="region of interest" description="Disordered" evidence="1">
    <location>
        <begin position="77"/>
        <end position="100"/>
    </location>
</feature>
<comment type="caution">
    <text evidence="2">The sequence shown here is derived from an EMBL/GenBank/DDBJ whole genome shotgun (WGS) entry which is preliminary data.</text>
</comment>
<organism evidence="2 3">
    <name type="scientific">Kitasatospora cystarginea</name>
    <dbReference type="NCBI Taxonomy" id="58350"/>
    <lineage>
        <taxon>Bacteria</taxon>
        <taxon>Bacillati</taxon>
        <taxon>Actinomycetota</taxon>
        <taxon>Actinomycetes</taxon>
        <taxon>Kitasatosporales</taxon>
        <taxon>Streptomycetaceae</taxon>
        <taxon>Kitasatospora</taxon>
    </lineage>
</organism>
<evidence type="ECO:0000256" key="1">
    <source>
        <dbReference type="SAM" id="MobiDB-lite"/>
    </source>
</evidence>
<gene>
    <name evidence="2" type="ORF">GCM10010430_59760</name>
</gene>
<dbReference type="Pfam" id="PF19565">
    <property type="entry name" value="DUF6087"/>
    <property type="match status" value="1"/>
</dbReference>
<evidence type="ECO:0000313" key="2">
    <source>
        <dbReference type="EMBL" id="GAA2266746.1"/>
    </source>
</evidence>
<dbReference type="EMBL" id="BAAATR010000034">
    <property type="protein sequence ID" value="GAA2266746.1"/>
    <property type="molecule type" value="Genomic_DNA"/>
</dbReference>
<proteinExistence type="predicted"/>
<dbReference type="Proteomes" id="UP001500305">
    <property type="component" value="Unassembled WGS sequence"/>
</dbReference>
<evidence type="ECO:0000313" key="3">
    <source>
        <dbReference type="Proteomes" id="UP001500305"/>
    </source>
</evidence>
<protein>
    <recommendedName>
        <fullName evidence="4">Transposase</fullName>
    </recommendedName>
</protein>
<sequence length="100" mass="11148">MSDEDEPLEKWAARREKRLRPVGQLKAVIVGHENAAAHLHQQLPRLVSRWDGYQWVPETIAADYAAAQRILHGIEGDGVLPLPPAAPNPLKAGRGRHRKP</sequence>
<keyword evidence="3" id="KW-1185">Reference proteome</keyword>
<name>A0ABP5RLX0_9ACTN</name>
<evidence type="ECO:0008006" key="4">
    <source>
        <dbReference type="Google" id="ProtNLM"/>
    </source>
</evidence>
<dbReference type="InterPro" id="IPR045733">
    <property type="entry name" value="DUF6087"/>
</dbReference>
<reference evidence="3" key="1">
    <citation type="journal article" date="2019" name="Int. J. Syst. Evol. Microbiol.">
        <title>The Global Catalogue of Microorganisms (GCM) 10K type strain sequencing project: providing services to taxonomists for standard genome sequencing and annotation.</title>
        <authorList>
            <consortium name="The Broad Institute Genomics Platform"/>
            <consortium name="The Broad Institute Genome Sequencing Center for Infectious Disease"/>
            <person name="Wu L."/>
            <person name="Ma J."/>
        </authorList>
    </citation>
    <scope>NUCLEOTIDE SEQUENCE [LARGE SCALE GENOMIC DNA]</scope>
    <source>
        <strain evidence="3">JCM 7356</strain>
    </source>
</reference>